<proteinExistence type="predicted"/>
<dbReference type="AlphaFoldDB" id="A0A7J6NCM7"/>
<dbReference type="EMBL" id="JABANP010000509">
    <property type="protein sequence ID" value="KAF4681514.1"/>
    <property type="molecule type" value="Genomic_DNA"/>
</dbReference>
<organism evidence="1 2">
    <name type="scientific">Perkinsus olseni</name>
    <name type="common">Perkinsus atlanticus</name>
    <dbReference type="NCBI Taxonomy" id="32597"/>
    <lineage>
        <taxon>Eukaryota</taxon>
        <taxon>Sar</taxon>
        <taxon>Alveolata</taxon>
        <taxon>Perkinsozoa</taxon>
        <taxon>Perkinsea</taxon>
        <taxon>Perkinsida</taxon>
        <taxon>Perkinsidae</taxon>
        <taxon>Perkinsus</taxon>
    </lineage>
</organism>
<comment type="caution">
    <text evidence="1">The sequence shown here is derived from an EMBL/GenBank/DDBJ whole genome shotgun (WGS) entry which is preliminary data.</text>
</comment>
<evidence type="ECO:0000313" key="1">
    <source>
        <dbReference type="EMBL" id="KAF4681514.1"/>
    </source>
</evidence>
<protein>
    <submittedName>
        <fullName evidence="1">Uncharacterized protein</fullName>
    </submittedName>
</protein>
<gene>
    <name evidence="1" type="ORF">FOZ60_011989</name>
</gene>
<name>A0A7J6NCM7_PEROL</name>
<sequence length="123" mass="12596">MCIHRLSRWMPSGTASSSPTKPTQTLLRPVSPTRVVGEAVSSTAAQTTTNPTNITTVVVGGGPAKEVRFLVSPSARWDRAEVRLLEKGLFDKSLAGIPCGASGTAAKGGAESGGAIFAAPDMS</sequence>
<evidence type="ECO:0000313" key="2">
    <source>
        <dbReference type="Proteomes" id="UP000541610"/>
    </source>
</evidence>
<accession>A0A7J6NCM7</accession>
<reference evidence="1 2" key="1">
    <citation type="submission" date="2020-04" db="EMBL/GenBank/DDBJ databases">
        <title>Perkinsus olseni comparative genomics.</title>
        <authorList>
            <person name="Bogema D.R."/>
        </authorList>
    </citation>
    <scope>NUCLEOTIDE SEQUENCE [LARGE SCALE GENOMIC DNA]</scope>
    <source>
        <strain evidence="1">00978-12</strain>
    </source>
</reference>
<dbReference type="Proteomes" id="UP000541610">
    <property type="component" value="Unassembled WGS sequence"/>
</dbReference>